<name>A0A409X0L9_PSICY</name>
<organism evidence="9 10">
    <name type="scientific">Psilocybe cyanescens</name>
    <dbReference type="NCBI Taxonomy" id="93625"/>
    <lineage>
        <taxon>Eukaryota</taxon>
        <taxon>Fungi</taxon>
        <taxon>Dikarya</taxon>
        <taxon>Basidiomycota</taxon>
        <taxon>Agaricomycotina</taxon>
        <taxon>Agaricomycetes</taxon>
        <taxon>Agaricomycetidae</taxon>
        <taxon>Agaricales</taxon>
        <taxon>Agaricineae</taxon>
        <taxon>Strophariaceae</taxon>
        <taxon>Psilocybe</taxon>
    </lineage>
</organism>
<dbReference type="InterPro" id="IPR010997">
    <property type="entry name" value="HRDC-like_sf"/>
</dbReference>
<evidence type="ECO:0000256" key="3">
    <source>
        <dbReference type="ARBA" id="ARBA00016672"/>
    </source>
</evidence>
<dbReference type="GO" id="GO:0000166">
    <property type="term" value="F:nucleotide binding"/>
    <property type="evidence" value="ECO:0007669"/>
    <property type="project" value="InterPro"/>
</dbReference>
<protein>
    <recommendedName>
        <fullName evidence="3">DNA-directed RNA polymerase III subunit RPC9</fullName>
    </recommendedName>
</protein>
<keyword evidence="6" id="KW-0539">Nucleus</keyword>
<keyword evidence="10" id="KW-1185">Reference proteome</keyword>
<evidence type="ECO:0000256" key="1">
    <source>
        <dbReference type="ARBA" id="ARBA00004123"/>
    </source>
</evidence>
<keyword evidence="4" id="KW-0240">DNA-directed RNA polymerase</keyword>
<sequence length="214" mass="23122">VLNPRSALLSNHEVLTLLRELESDNLLRTKAALRVKKEEEAAATAHGGSSVGNMGGNPHLEASENLRTIEVEAIKYLSADYLPTASQTEEGITTLVKNLAPFSLTKAEKLQIVNLAPTLPVELYVIVEELEDRLGEQIDEILGYVEASVPSTSKTTTANGITEHVPNANASENIVMINENDTWDEDADAVYDEELYDDGGAGAGVEGDLEMDED</sequence>
<dbReference type="SUPFAM" id="SSF47819">
    <property type="entry name" value="HRDC-like"/>
    <property type="match status" value="1"/>
</dbReference>
<dbReference type="InterPro" id="IPR038846">
    <property type="entry name" value="RPC9"/>
</dbReference>
<dbReference type="EMBL" id="NHYD01002901">
    <property type="protein sequence ID" value="PPQ84276.1"/>
    <property type="molecule type" value="Genomic_DNA"/>
</dbReference>
<evidence type="ECO:0000256" key="4">
    <source>
        <dbReference type="ARBA" id="ARBA00022478"/>
    </source>
</evidence>
<comment type="similarity">
    <text evidence="2">Belongs to the eukaryotic RPC9 RNA polymerase subunit family.</text>
</comment>
<dbReference type="InterPro" id="IPR038324">
    <property type="entry name" value="Rpb4/RPC9_sf"/>
</dbReference>
<accession>A0A409X0L9</accession>
<evidence type="ECO:0000256" key="5">
    <source>
        <dbReference type="ARBA" id="ARBA00023163"/>
    </source>
</evidence>
<dbReference type="Gene3D" id="1.20.1250.40">
    <property type="match status" value="1"/>
</dbReference>
<dbReference type="InterPro" id="IPR005574">
    <property type="entry name" value="Rpb4/RPC9"/>
</dbReference>
<comment type="subcellular location">
    <subcellularLocation>
        <location evidence="1">Nucleus</location>
    </subcellularLocation>
</comment>
<dbReference type="STRING" id="93625.A0A409X0L9"/>
<dbReference type="SMART" id="SM00657">
    <property type="entry name" value="RPOL4c"/>
    <property type="match status" value="1"/>
</dbReference>
<feature type="domain" description="RNA polymerase Rpb4/RPC9 core" evidence="8">
    <location>
        <begin position="36"/>
        <end position="152"/>
    </location>
</feature>
<evidence type="ECO:0000256" key="7">
    <source>
        <dbReference type="SAM" id="MobiDB-lite"/>
    </source>
</evidence>
<keyword evidence="5" id="KW-0804">Transcription</keyword>
<dbReference type="InParanoid" id="A0A409X0L9"/>
<dbReference type="OrthoDB" id="1746530at2759"/>
<evidence type="ECO:0000256" key="6">
    <source>
        <dbReference type="ARBA" id="ARBA00023242"/>
    </source>
</evidence>
<dbReference type="GO" id="GO:0005666">
    <property type="term" value="C:RNA polymerase III complex"/>
    <property type="evidence" value="ECO:0007669"/>
    <property type="project" value="InterPro"/>
</dbReference>
<dbReference type="FunCoup" id="A0A409X0L9">
    <property type="interactions" value="87"/>
</dbReference>
<dbReference type="GO" id="GO:0006384">
    <property type="term" value="P:transcription initiation at RNA polymerase III promoter"/>
    <property type="evidence" value="ECO:0007669"/>
    <property type="project" value="InterPro"/>
</dbReference>
<gene>
    <name evidence="9" type="ORF">CVT25_013214</name>
</gene>
<feature type="non-terminal residue" evidence="9">
    <location>
        <position position="1"/>
    </location>
</feature>
<evidence type="ECO:0000313" key="10">
    <source>
        <dbReference type="Proteomes" id="UP000283269"/>
    </source>
</evidence>
<dbReference type="Pfam" id="PF03874">
    <property type="entry name" value="RNA_pol_Rpb4"/>
    <property type="match status" value="1"/>
</dbReference>
<dbReference type="InterPro" id="IPR006590">
    <property type="entry name" value="RNA_pol_Rpb4/RPC9_core"/>
</dbReference>
<dbReference type="PANTHER" id="PTHR15561">
    <property type="entry name" value="CALCITONIN GENE-RELATED PEPTIDE-RECEPTOR COMPONENT PROTEIN"/>
    <property type="match status" value="1"/>
</dbReference>
<evidence type="ECO:0000313" key="9">
    <source>
        <dbReference type="EMBL" id="PPQ84276.1"/>
    </source>
</evidence>
<reference evidence="9 10" key="1">
    <citation type="journal article" date="2018" name="Evol. Lett.">
        <title>Horizontal gene cluster transfer increased hallucinogenic mushroom diversity.</title>
        <authorList>
            <person name="Reynolds H.T."/>
            <person name="Vijayakumar V."/>
            <person name="Gluck-Thaler E."/>
            <person name="Korotkin H.B."/>
            <person name="Matheny P.B."/>
            <person name="Slot J.C."/>
        </authorList>
    </citation>
    <scope>NUCLEOTIDE SEQUENCE [LARGE SCALE GENOMIC DNA]</scope>
    <source>
        <strain evidence="9 10">2631</strain>
    </source>
</reference>
<dbReference type="Proteomes" id="UP000283269">
    <property type="component" value="Unassembled WGS sequence"/>
</dbReference>
<dbReference type="PANTHER" id="PTHR15561:SF0">
    <property type="entry name" value="DNA-DIRECTED RNA POLYMERASE III SUBUNIT RPC9"/>
    <property type="match status" value="1"/>
</dbReference>
<evidence type="ECO:0000259" key="8">
    <source>
        <dbReference type="SMART" id="SM00657"/>
    </source>
</evidence>
<feature type="region of interest" description="Disordered" evidence="7">
    <location>
        <begin position="38"/>
        <end position="60"/>
    </location>
</feature>
<proteinExistence type="inferred from homology"/>
<dbReference type="AlphaFoldDB" id="A0A409X0L9"/>
<comment type="caution">
    <text evidence="9">The sequence shown here is derived from an EMBL/GenBank/DDBJ whole genome shotgun (WGS) entry which is preliminary data.</text>
</comment>
<evidence type="ECO:0000256" key="2">
    <source>
        <dbReference type="ARBA" id="ARBA00006898"/>
    </source>
</evidence>